<dbReference type="EMBL" id="JAFLQW010000288">
    <property type="protein sequence ID" value="MBO0349596.1"/>
    <property type="molecule type" value="Genomic_DNA"/>
</dbReference>
<dbReference type="Pfam" id="PF00211">
    <property type="entry name" value="Guanylate_cyc"/>
    <property type="match status" value="1"/>
</dbReference>
<sequence>MKRLTYISKFSRTLSPDEIDAIGRVSSQKNQQANVTGVLFCLDGIFFQVLEGEAEKIDLIYEKILTDDRHTDILCLKSEVEVQERMFPDWSMQTINLDENTDLLIRPIKVLLQTLTESHRVLEKYTQPSIFKIIRQGTNPLTIRPKAVEKIVFFSDIVSFSTFAEKLPVEEVISVVNSYFSICTAIITRQGGEVTKFIGDCVMAYFDGDCADEALQASLDILKELENLRNAAPEGSPLRVLYSGIGLAKGKVIEGNIGSEVKMDYTILGDAVNVAARLEALTRQLSQALVFSGEVKNSATKAWNFIWLSDAELKGKSESIDIYSIDNEMTRKSSGGLEIARNIGHYLERVGDRQPSQIFGMKSLPL</sequence>
<comment type="subcellular location">
    <subcellularLocation>
        <location evidence="1">Cell projection</location>
        <location evidence="1">Cilium</location>
        <location evidence="1">Flagellum</location>
    </subcellularLocation>
</comment>
<dbReference type="RefSeq" id="WP_207088110.1">
    <property type="nucleotide sequence ID" value="NZ_JAFLQW010000288.1"/>
</dbReference>
<gene>
    <name evidence="10" type="ORF">J0895_10825</name>
</gene>
<evidence type="ECO:0000259" key="9">
    <source>
        <dbReference type="PROSITE" id="PS50925"/>
    </source>
</evidence>
<dbReference type="InterPro" id="IPR050697">
    <property type="entry name" value="Adenylyl/Guanylyl_Cyclase_3/4"/>
</dbReference>
<feature type="domain" description="BLUF" evidence="9">
    <location>
        <begin position="1"/>
        <end position="93"/>
    </location>
</feature>
<evidence type="ECO:0000259" key="8">
    <source>
        <dbReference type="PROSITE" id="PS50125"/>
    </source>
</evidence>
<dbReference type="SMART" id="SM00044">
    <property type="entry name" value="CYCc"/>
    <property type="match status" value="1"/>
</dbReference>
<evidence type="ECO:0000313" key="11">
    <source>
        <dbReference type="Proteomes" id="UP000664844"/>
    </source>
</evidence>
<dbReference type="Proteomes" id="UP000664844">
    <property type="component" value="Unassembled WGS sequence"/>
</dbReference>
<dbReference type="PANTHER" id="PTHR43081:SF1">
    <property type="entry name" value="ADENYLATE CYCLASE, TERMINAL-DIFFERENTIATION SPECIFIC"/>
    <property type="match status" value="1"/>
</dbReference>
<accession>A0ABS3FR49</accession>
<dbReference type="InterPro" id="IPR001054">
    <property type="entry name" value="A/G_cyclase"/>
</dbReference>
<proteinExistence type="inferred from homology"/>
<dbReference type="PANTHER" id="PTHR43081">
    <property type="entry name" value="ADENYLATE CYCLASE, TERMINAL-DIFFERENTIATION SPECIFIC-RELATED"/>
    <property type="match status" value="1"/>
</dbReference>
<evidence type="ECO:0000256" key="4">
    <source>
        <dbReference type="ARBA" id="ARBA00022737"/>
    </source>
</evidence>
<dbReference type="InterPro" id="IPR007024">
    <property type="entry name" value="BLUF_domain"/>
</dbReference>
<comment type="caution">
    <text evidence="10">The sequence shown here is derived from an EMBL/GenBank/DDBJ whole genome shotgun (WGS) entry which is preliminary data.</text>
</comment>
<dbReference type="CDD" id="cd07302">
    <property type="entry name" value="CHD"/>
    <property type="match status" value="1"/>
</dbReference>
<dbReference type="InterPro" id="IPR036046">
    <property type="entry name" value="Acylphosphatase-like_dom_sf"/>
</dbReference>
<evidence type="ECO:0000256" key="3">
    <source>
        <dbReference type="ARBA" id="ARBA00011103"/>
    </source>
</evidence>
<dbReference type="PROSITE" id="PS50125">
    <property type="entry name" value="GUANYLATE_CYCLASE_2"/>
    <property type="match status" value="1"/>
</dbReference>
<dbReference type="Gene3D" id="3.30.70.1230">
    <property type="entry name" value="Nucleotide cyclase"/>
    <property type="match status" value="1"/>
</dbReference>
<dbReference type="PROSITE" id="PS50925">
    <property type="entry name" value="BLUF"/>
    <property type="match status" value="1"/>
</dbReference>
<dbReference type="SMART" id="SM01034">
    <property type="entry name" value="BLUF"/>
    <property type="match status" value="1"/>
</dbReference>
<protein>
    <submittedName>
        <fullName evidence="10">BLUF domain-containing protein</fullName>
    </submittedName>
</protein>
<comment type="subunit">
    <text evidence="3">Heterotetramer of two alpha and two beta subunits.</text>
</comment>
<evidence type="ECO:0000256" key="2">
    <source>
        <dbReference type="ARBA" id="ARBA00005381"/>
    </source>
</evidence>
<feature type="domain" description="Guanylate cyclase" evidence="8">
    <location>
        <begin position="151"/>
        <end position="279"/>
    </location>
</feature>
<keyword evidence="4" id="KW-0677">Repeat</keyword>
<evidence type="ECO:0000256" key="7">
    <source>
        <dbReference type="ARBA" id="ARBA00023273"/>
    </source>
</evidence>
<evidence type="ECO:0000256" key="5">
    <source>
        <dbReference type="ARBA" id="ARBA00022846"/>
    </source>
</evidence>
<evidence type="ECO:0000313" key="10">
    <source>
        <dbReference type="EMBL" id="MBO0349596.1"/>
    </source>
</evidence>
<evidence type="ECO:0000256" key="6">
    <source>
        <dbReference type="ARBA" id="ARBA00023069"/>
    </source>
</evidence>
<keyword evidence="6" id="KW-0969">Cilium</keyword>
<dbReference type="Gene3D" id="3.30.70.100">
    <property type="match status" value="1"/>
</dbReference>
<keyword evidence="5" id="KW-0282">Flagellum</keyword>
<dbReference type="Pfam" id="PF04940">
    <property type="entry name" value="BLUF"/>
    <property type="match status" value="1"/>
</dbReference>
<dbReference type="SUPFAM" id="SSF55073">
    <property type="entry name" value="Nucleotide cyclase"/>
    <property type="match status" value="1"/>
</dbReference>
<dbReference type="InterPro" id="IPR029787">
    <property type="entry name" value="Nucleotide_cyclase"/>
</dbReference>
<name>A0ABS3FR49_9CYAN</name>
<organism evidence="10 11">
    <name type="scientific">Phormidium pseudopriestleyi FRX01</name>
    <dbReference type="NCBI Taxonomy" id="1759528"/>
    <lineage>
        <taxon>Bacteria</taxon>
        <taxon>Bacillati</taxon>
        <taxon>Cyanobacteriota</taxon>
        <taxon>Cyanophyceae</taxon>
        <taxon>Oscillatoriophycideae</taxon>
        <taxon>Oscillatoriales</taxon>
        <taxon>Oscillatoriaceae</taxon>
        <taxon>Phormidium</taxon>
    </lineage>
</organism>
<keyword evidence="7" id="KW-0966">Cell projection</keyword>
<dbReference type="SUPFAM" id="SSF54975">
    <property type="entry name" value="Acylphosphatase/BLUF domain-like"/>
    <property type="match status" value="1"/>
</dbReference>
<keyword evidence="11" id="KW-1185">Reference proteome</keyword>
<reference evidence="10 11" key="1">
    <citation type="submission" date="2021-03" db="EMBL/GenBank/DDBJ databases">
        <title>Metabolic Capacity of the Antarctic Cyanobacterium Phormidium pseudopriestleyi that Sustains Oxygenic Photosynthesis in the Presence of Hydrogen Sulfide.</title>
        <authorList>
            <person name="Lumian J.E."/>
            <person name="Jungblut A.D."/>
            <person name="Dillon M.L."/>
            <person name="Hawes I."/>
            <person name="Doran P.T."/>
            <person name="Mackey T.J."/>
            <person name="Dick G.J."/>
            <person name="Grettenberger C.L."/>
            <person name="Sumner D.Y."/>
        </authorList>
    </citation>
    <scope>NUCLEOTIDE SEQUENCE [LARGE SCALE GENOMIC DNA]</scope>
    <source>
        <strain evidence="10 11">FRX01</strain>
    </source>
</reference>
<comment type="similarity">
    <text evidence="2">Belongs to the adenylyl cyclase class-3 family.</text>
</comment>
<evidence type="ECO:0000256" key="1">
    <source>
        <dbReference type="ARBA" id="ARBA00004230"/>
    </source>
</evidence>